<dbReference type="STRING" id="655353.SAMN04488056_103438"/>
<sequence>MPLIQIWAGCSRRKVFFVFLFSNWCRFWLACCQGLLAVRSHHPVAKGFGPLWDLREFSSLHSLKMAML</sequence>
<dbReference type="Proteomes" id="UP000199236">
    <property type="component" value="Unassembled WGS sequence"/>
</dbReference>
<organism evidence="1 2">
    <name type="scientific">Cohaesibacter marisflavi</name>
    <dbReference type="NCBI Taxonomy" id="655353"/>
    <lineage>
        <taxon>Bacteria</taxon>
        <taxon>Pseudomonadati</taxon>
        <taxon>Pseudomonadota</taxon>
        <taxon>Alphaproteobacteria</taxon>
        <taxon>Hyphomicrobiales</taxon>
        <taxon>Cohaesibacteraceae</taxon>
    </lineage>
</organism>
<dbReference type="AlphaFoldDB" id="A0A1I5F0Y5"/>
<dbReference type="EMBL" id="FOVR01000003">
    <property type="protein sequence ID" value="SFO17343.1"/>
    <property type="molecule type" value="Genomic_DNA"/>
</dbReference>
<gene>
    <name evidence="1" type="ORF">SAMN04488056_103438</name>
</gene>
<name>A0A1I5F0Y5_9HYPH</name>
<evidence type="ECO:0000313" key="2">
    <source>
        <dbReference type="Proteomes" id="UP000199236"/>
    </source>
</evidence>
<proteinExistence type="predicted"/>
<accession>A0A1I5F0Y5</accession>
<keyword evidence="2" id="KW-1185">Reference proteome</keyword>
<reference evidence="1 2" key="1">
    <citation type="submission" date="2016-10" db="EMBL/GenBank/DDBJ databases">
        <authorList>
            <person name="de Groot N.N."/>
        </authorList>
    </citation>
    <scope>NUCLEOTIDE SEQUENCE [LARGE SCALE GENOMIC DNA]</scope>
    <source>
        <strain evidence="1 2">CGMCC 1.9157</strain>
    </source>
</reference>
<protein>
    <submittedName>
        <fullName evidence="1">Uncharacterized protein</fullName>
    </submittedName>
</protein>
<evidence type="ECO:0000313" key="1">
    <source>
        <dbReference type="EMBL" id="SFO17343.1"/>
    </source>
</evidence>